<dbReference type="AlphaFoldDB" id="A0A2S7U3Z6"/>
<comment type="caution">
    <text evidence="6">The sequence shown here is derived from an EMBL/GenBank/DDBJ whole genome shotgun (WGS) entry which is preliminary data.</text>
</comment>
<dbReference type="RefSeq" id="WP_165788888.1">
    <property type="nucleotide sequence ID" value="NZ_MQWA01000001.1"/>
</dbReference>
<gene>
    <name evidence="6" type="ORF">BSZ32_15490</name>
</gene>
<proteinExistence type="predicted"/>
<keyword evidence="7" id="KW-1185">Reference proteome</keyword>
<feature type="transmembrane region" description="Helical" evidence="5">
    <location>
        <begin position="70"/>
        <end position="89"/>
    </location>
</feature>
<dbReference type="PROSITE" id="PS51257">
    <property type="entry name" value="PROKAR_LIPOPROTEIN"/>
    <property type="match status" value="1"/>
</dbReference>
<organism evidence="6 7">
    <name type="scientific">Rubritalea profundi</name>
    <dbReference type="NCBI Taxonomy" id="1658618"/>
    <lineage>
        <taxon>Bacteria</taxon>
        <taxon>Pseudomonadati</taxon>
        <taxon>Verrucomicrobiota</taxon>
        <taxon>Verrucomicrobiia</taxon>
        <taxon>Verrucomicrobiales</taxon>
        <taxon>Rubritaleaceae</taxon>
        <taxon>Rubritalea</taxon>
    </lineage>
</organism>
<keyword evidence="2 5" id="KW-0812">Transmembrane</keyword>
<evidence type="ECO:0000313" key="6">
    <source>
        <dbReference type="EMBL" id="PQJ29746.1"/>
    </source>
</evidence>
<feature type="transmembrane region" description="Helical" evidence="5">
    <location>
        <begin position="43"/>
        <end position="64"/>
    </location>
</feature>
<evidence type="ECO:0000256" key="2">
    <source>
        <dbReference type="ARBA" id="ARBA00022692"/>
    </source>
</evidence>
<evidence type="ECO:0000256" key="1">
    <source>
        <dbReference type="ARBA" id="ARBA00004141"/>
    </source>
</evidence>
<accession>A0A2S7U3Z6</accession>
<comment type="subcellular location">
    <subcellularLocation>
        <location evidence="1">Membrane</location>
        <topology evidence="1">Multi-pass membrane protein</topology>
    </subcellularLocation>
</comment>
<protein>
    <recommendedName>
        <fullName evidence="8">DoxX family protein</fullName>
    </recommendedName>
</protein>
<name>A0A2S7U3Z6_9BACT</name>
<evidence type="ECO:0008006" key="8">
    <source>
        <dbReference type="Google" id="ProtNLM"/>
    </source>
</evidence>
<evidence type="ECO:0000256" key="5">
    <source>
        <dbReference type="SAM" id="Phobius"/>
    </source>
</evidence>
<dbReference type="EMBL" id="MQWA01000001">
    <property type="protein sequence ID" value="PQJ29746.1"/>
    <property type="molecule type" value="Genomic_DNA"/>
</dbReference>
<sequence length="114" mass="12814">MRRYNIDTVLIWISAVSFTLFGFGCFFSRVMRQEYDRYGLPKFKNLIGFLQILGALGLVIGIQIPWVGQIASIGLAILMLCGVGVRVKIKDTTKQTLPAFVYMVLNAYLAIAIY</sequence>
<dbReference type="Proteomes" id="UP000239907">
    <property type="component" value="Unassembled WGS sequence"/>
</dbReference>
<feature type="transmembrane region" description="Helical" evidence="5">
    <location>
        <begin position="12"/>
        <end position="31"/>
    </location>
</feature>
<reference evidence="6 7" key="1">
    <citation type="submission" date="2016-12" db="EMBL/GenBank/DDBJ databases">
        <title>Study of bacterial adaptation to deep sea.</title>
        <authorList>
            <person name="Song J."/>
            <person name="Yoshizawa S."/>
            <person name="Kogure K."/>
        </authorList>
    </citation>
    <scope>NUCLEOTIDE SEQUENCE [LARGE SCALE GENOMIC DNA]</scope>
    <source>
        <strain evidence="6 7">SAORIC-165</strain>
    </source>
</reference>
<dbReference type="GO" id="GO:0016020">
    <property type="term" value="C:membrane"/>
    <property type="evidence" value="ECO:0007669"/>
    <property type="project" value="UniProtKB-SubCell"/>
</dbReference>
<dbReference type="Pfam" id="PF13564">
    <property type="entry name" value="DoxX_2"/>
    <property type="match status" value="1"/>
</dbReference>
<feature type="transmembrane region" description="Helical" evidence="5">
    <location>
        <begin position="96"/>
        <end position="113"/>
    </location>
</feature>
<dbReference type="InterPro" id="IPR032808">
    <property type="entry name" value="DoxX"/>
</dbReference>
<evidence type="ECO:0000313" key="7">
    <source>
        <dbReference type="Proteomes" id="UP000239907"/>
    </source>
</evidence>
<keyword evidence="3 5" id="KW-1133">Transmembrane helix</keyword>
<evidence type="ECO:0000256" key="3">
    <source>
        <dbReference type="ARBA" id="ARBA00022989"/>
    </source>
</evidence>
<keyword evidence="4 5" id="KW-0472">Membrane</keyword>
<evidence type="ECO:0000256" key="4">
    <source>
        <dbReference type="ARBA" id="ARBA00023136"/>
    </source>
</evidence>